<dbReference type="GO" id="GO:0019262">
    <property type="term" value="P:N-acetylneuraminate catabolic process"/>
    <property type="evidence" value="ECO:0007669"/>
    <property type="project" value="UniProtKB-UniRule"/>
</dbReference>
<reference evidence="6 7" key="1">
    <citation type="submission" date="2018-08" db="EMBL/GenBank/DDBJ databases">
        <title>Draft genome of candidate division NPL-UPA2 bacterium Unc8 that adapted to ultra-basic serpentinizing groundwater.</title>
        <authorList>
            <person name="Ishii S."/>
            <person name="Suzuki S."/>
            <person name="Nealson K.H."/>
        </authorList>
    </citation>
    <scope>NUCLEOTIDE SEQUENCE [LARGE SCALE GENOMIC DNA]</scope>
    <source>
        <strain evidence="6">Unc8</strain>
    </source>
</reference>
<feature type="active site" description="Proton acceptor; for enolization step" evidence="4">
    <location>
        <position position="67"/>
    </location>
</feature>
<dbReference type="GO" id="GO:0042802">
    <property type="term" value="F:identical protein binding"/>
    <property type="evidence" value="ECO:0007669"/>
    <property type="project" value="TreeGrafter"/>
</dbReference>
<dbReference type="InterPro" id="IPR004547">
    <property type="entry name" value="Glucosamine6P_isomerase"/>
</dbReference>
<dbReference type="NCBIfam" id="NF001684">
    <property type="entry name" value="PRK00443.1-4"/>
    <property type="match status" value="1"/>
</dbReference>
<dbReference type="PANTHER" id="PTHR11280:SF5">
    <property type="entry name" value="GLUCOSAMINE-6-PHOSPHATE ISOMERASE"/>
    <property type="match status" value="1"/>
</dbReference>
<comment type="function">
    <text evidence="4">Catalyzes the reversible isomerization-deamination of glucosamine 6-phosphate (GlcN6P) to form fructose 6-phosphate (Fru6P) and ammonium ion.</text>
</comment>
<sequence length="259" mass="28798">MEVVIKESYEQMSALGAEIVARIVRNKPRSVLGLATGSTPLGIYRELIRMHKDEGLSFFQVVTFNLDEYIGLPPEHPQSYRYFINQNLLDHINVKKENTYLPDGMAENIELACIEYEKKIEEAGGIDLQILGIGSNGHIAFNEPGSSLGSRTRIETLSEETIQNNSRFFPCRENVPRHAITMGIGTIMDARELILLANGEEKAGAVASMIEGPITAMVPATVVQLHRKTTVIVERAAAGRLSRCYPGELQVIRMNRDTK</sequence>
<protein>
    <recommendedName>
        <fullName evidence="4">Glucosamine-6-phosphate deaminase</fullName>
        <ecNumber evidence="4">3.5.99.6</ecNumber>
    </recommendedName>
    <alternativeName>
        <fullName evidence="4">GlcN6P deaminase</fullName>
        <shortName evidence="4">GNPDA</shortName>
    </alternativeName>
    <alternativeName>
        <fullName evidence="4">Glucosamine-6-phosphate isomerase</fullName>
    </alternativeName>
</protein>
<dbReference type="GO" id="GO:0005737">
    <property type="term" value="C:cytoplasm"/>
    <property type="evidence" value="ECO:0007669"/>
    <property type="project" value="TreeGrafter"/>
</dbReference>
<feature type="active site" description="Proton acceptor; for ring-opening step" evidence="4">
    <location>
        <position position="138"/>
    </location>
</feature>
<evidence type="ECO:0000256" key="1">
    <source>
        <dbReference type="ARBA" id="ARBA00000644"/>
    </source>
</evidence>
<dbReference type="Gene3D" id="3.40.50.1360">
    <property type="match status" value="1"/>
</dbReference>
<gene>
    <name evidence="4 6" type="primary">nagB</name>
    <name evidence="6" type="ORF">B9J77_02550</name>
</gene>
<organism evidence="6 7">
    <name type="scientific">candidate division NPL-UPA2 bacterium Unc8</name>
    <dbReference type="NCBI Taxonomy" id="1980939"/>
    <lineage>
        <taxon>Bacteria</taxon>
    </lineage>
</organism>
<dbReference type="GO" id="GO:0006043">
    <property type="term" value="P:glucosamine catabolic process"/>
    <property type="evidence" value="ECO:0007669"/>
    <property type="project" value="TreeGrafter"/>
</dbReference>
<comment type="pathway">
    <text evidence="4">Amino-sugar metabolism; N-acetylneuraminate degradation; D-fructose 6-phosphate from N-acetylneuraminate: step 5/5.</text>
</comment>
<comment type="catalytic activity">
    <reaction evidence="1 4">
        <text>alpha-D-glucosamine 6-phosphate + H2O = beta-D-fructose 6-phosphate + NH4(+)</text>
        <dbReference type="Rhea" id="RHEA:12172"/>
        <dbReference type="ChEBI" id="CHEBI:15377"/>
        <dbReference type="ChEBI" id="CHEBI:28938"/>
        <dbReference type="ChEBI" id="CHEBI:57634"/>
        <dbReference type="ChEBI" id="CHEBI:75989"/>
        <dbReference type="EC" id="3.5.99.6"/>
    </reaction>
</comment>
<dbReference type="InterPro" id="IPR037171">
    <property type="entry name" value="NagB/RpiA_transferase-like"/>
</dbReference>
<dbReference type="InterPro" id="IPR018321">
    <property type="entry name" value="Glucosamine6P_isomerase_CS"/>
</dbReference>
<keyword evidence="2 4" id="KW-0378">Hydrolase</keyword>
<dbReference type="GO" id="GO:0005975">
    <property type="term" value="P:carbohydrate metabolic process"/>
    <property type="evidence" value="ECO:0007669"/>
    <property type="project" value="InterPro"/>
</dbReference>
<proteinExistence type="inferred from homology"/>
<dbReference type="SUPFAM" id="SSF100950">
    <property type="entry name" value="NagB/RpiA/CoA transferase-like"/>
    <property type="match status" value="1"/>
</dbReference>
<dbReference type="NCBIfam" id="TIGR00502">
    <property type="entry name" value="nagB"/>
    <property type="match status" value="1"/>
</dbReference>
<feature type="active site" description="For ring-opening step" evidence="4">
    <location>
        <position position="143"/>
    </location>
</feature>
<comment type="caution">
    <text evidence="6">The sequence shown here is derived from an EMBL/GenBank/DDBJ whole genome shotgun (WGS) entry which is preliminary data.</text>
</comment>
<dbReference type="EMBL" id="NDHY01000004">
    <property type="protein sequence ID" value="RII00383.1"/>
    <property type="molecule type" value="Genomic_DNA"/>
</dbReference>
<evidence type="ECO:0000313" key="6">
    <source>
        <dbReference type="EMBL" id="RII00383.1"/>
    </source>
</evidence>
<dbReference type="HAMAP" id="MF_01241">
    <property type="entry name" value="GlcN6P_deamin"/>
    <property type="match status" value="1"/>
</dbReference>
<dbReference type="PROSITE" id="PS01161">
    <property type="entry name" value="GLC_GALNAC_ISOMERASE"/>
    <property type="match status" value="1"/>
</dbReference>
<keyword evidence="3 4" id="KW-0119">Carbohydrate metabolism</keyword>
<dbReference type="EC" id="3.5.99.6" evidence="4"/>
<dbReference type="InterPro" id="IPR006148">
    <property type="entry name" value="Glc/Gal-6P_isomerase"/>
</dbReference>
<dbReference type="Pfam" id="PF01182">
    <property type="entry name" value="Glucosamine_iso"/>
    <property type="match status" value="1"/>
</dbReference>
<evidence type="ECO:0000256" key="3">
    <source>
        <dbReference type="ARBA" id="ARBA00023277"/>
    </source>
</evidence>
<evidence type="ECO:0000259" key="5">
    <source>
        <dbReference type="Pfam" id="PF01182"/>
    </source>
</evidence>
<evidence type="ECO:0000256" key="4">
    <source>
        <dbReference type="HAMAP-Rule" id="MF_01241"/>
    </source>
</evidence>
<dbReference type="PANTHER" id="PTHR11280">
    <property type="entry name" value="GLUCOSAMINE-6-PHOSPHATE ISOMERASE"/>
    <property type="match status" value="1"/>
</dbReference>
<dbReference type="FunFam" id="3.40.50.1360:FF:000003">
    <property type="entry name" value="Glucosamine-6-phosphate deaminase"/>
    <property type="match status" value="1"/>
</dbReference>
<dbReference type="GO" id="GO:0006046">
    <property type="term" value="P:N-acetylglucosamine catabolic process"/>
    <property type="evidence" value="ECO:0007669"/>
    <property type="project" value="UniProtKB-UniRule"/>
</dbReference>
<accession>A0A399FYV3</accession>
<feature type="active site" description="For ring-opening step" evidence="4">
    <location>
        <position position="136"/>
    </location>
</feature>
<name>A0A399FYV3_UNCN2</name>
<dbReference type="UniPathway" id="UPA00629">
    <property type="reaction ID" value="UER00684"/>
</dbReference>
<evidence type="ECO:0000313" key="7">
    <source>
        <dbReference type="Proteomes" id="UP000266287"/>
    </source>
</evidence>
<dbReference type="GO" id="GO:0004342">
    <property type="term" value="F:glucosamine-6-phosphate deaminase activity"/>
    <property type="evidence" value="ECO:0007669"/>
    <property type="project" value="UniProtKB-UniRule"/>
</dbReference>
<comment type="similarity">
    <text evidence="4">Belongs to the glucosamine/galactosamine-6-phosphate isomerase family. NagB subfamily.</text>
</comment>
<feature type="domain" description="Glucosamine/galactosamine-6-phosphate isomerase" evidence="5">
    <location>
        <begin position="11"/>
        <end position="230"/>
    </location>
</feature>
<evidence type="ECO:0000256" key="2">
    <source>
        <dbReference type="ARBA" id="ARBA00022801"/>
    </source>
</evidence>
<dbReference type="AlphaFoldDB" id="A0A399FYV3"/>
<dbReference type="Proteomes" id="UP000266287">
    <property type="component" value="Unassembled WGS sequence"/>
</dbReference>
<dbReference type="CDD" id="cd01399">
    <property type="entry name" value="GlcN6P_deaminase"/>
    <property type="match status" value="1"/>
</dbReference>
<comment type="caution">
    <text evidence="4">Lacks conserved residue(s) required for the propagation of feature annotation.</text>
</comment>